<dbReference type="CDD" id="cd18186">
    <property type="entry name" value="BTB_POZ_ZBTB_KLHL-like"/>
    <property type="match status" value="1"/>
</dbReference>
<organism evidence="3 4">
    <name type="scientific">Parastrongyloides trichosuri</name>
    <name type="common">Possum-specific nematode worm</name>
    <dbReference type="NCBI Taxonomy" id="131310"/>
    <lineage>
        <taxon>Eukaryota</taxon>
        <taxon>Metazoa</taxon>
        <taxon>Ecdysozoa</taxon>
        <taxon>Nematoda</taxon>
        <taxon>Chromadorea</taxon>
        <taxon>Rhabditida</taxon>
        <taxon>Tylenchina</taxon>
        <taxon>Panagrolaimomorpha</taxon>
        <taxon>Strongyloidoidea</taxon>
        <taxon>Strongyloididae</taxon>
        <taxon>Parastrongyloides</taxon>
    </lineage>
</organism>
<feature type="domain" description="BTB" evidence="1">
    <location>
        <begin position="189"/>
        <end position="256"/>
    </location>
</feature>
<evidence type="ECO:0000259" key="1">
    <source>
        <dbReference type="PROSITE" id="PS50097"/>
    </source>
</evidence>
<name>A0A0N4ZUN7_PARTI</name>
<dbReference type="Gene3D" id="3.30.710.10">
    <property type="entry name" value="Potassium Channel Kv1.1, Chain A"/>
    <property type="match status" value="1"/>
</dbReference>
<dbReference type="Pfam" id="PF00651">
    <property type="entry name" value="BTB"/>
    <property type="match status" value="1"/>
</dbReference>
<dbReference type="WBParaSite" id="PTRK_0001230000.1">
    <property type="protein sequence ID" value="PTRK_0001230000.1"/>
    <property type="gene ID" value="PTRK_0001230000"/>
</dbReference>
<accession>A0A0N4ZUN7</accession>
<dbReference type="Proteomes" id="UP000038045">
    <property type="component" value="Unplaced"/>
</dbReference>
<evidence type="ECO:0000259" key="2">
    <source>
        <dbReference type="PROSITE" id="PS50144"/>
    </source>
</evidence>
<dbReference type="InterPro" id="IPR000210">
    <property type="entry name" value="BTB/POZ_dom"/>
</dbReference>
<evidence type="ECO:0000313" key="3">
    <source>
        <dbReference type="Proteomes" id="UP000038045"/>
    </source>
</evidence>
<feature type="domain" description="MATH" evidence="2">
    <location>
        <begin position="38"/>
        <end position="165"/>
    </location>
</feature>
<dbReference type="InterPro" id="IPR002083">
    <property type="entry name" value="MATH/TRAF_dom"/>
</dbReference>
<sequence length="347" mass="40010">MDSINSNEISKPCKIRKLDELKDEGDFSKYIKTSKPNEGSIKLCIRNVADLNKRVYSPITFINNIPWQILVLTTTSERKNNQKYLGIYIVCNSKNDSFLWSCFASIEIRLKSSANDDADMVENFKCVFRRNENSRGYASFIKWDTLISESNNYIKDGSVNIEATIKIENVTGVREKVAFDFSQPGNLVGDTIINIDGVKIHTNKDYLSLFSPVLRKLFYSDFAESNMEEIPLKEIDVKDFVELLEVIYPSHKEITKENVEILLKLGDRFDITYVVDKCEKFLMDSDKIPFELKFSLSDTYRLSNLHNYCLSKIKNGQDAKNFMTSKEYENVSDAFKIALLEKIKDLL</sequence>
<dbReference type="Pfam" id="PF22486">
    <property type="entry name" value="MATH_2"/>
    <property type="match status" value="1"/>
</dbReference>
<dbReference type="PROSITE" id="PS50144">
    <property type="entry name" value="MATH"/>
    <property type="match status" value="1"/>
</dbReference>
<evidence type="ECO:0000313" key="4">
    <source>
        <dbReference type="WBParaSite" id="PTRK_0001230000.1"/>
    </source>
</evidence>
<reference evidence="4" key="1">
    <citation type="submission" date="2017-02" db="UniProtKB">
        <authorList>
            <consortium name="WormBaseParasite"/>
        </authorList>
    </citation>
    <scope>IDENTIFICATION</scope>
</reference>
<dbReference type="SUPFAM" id="SSF49599">
    <property type="entry name" value="TRAF domain-like"/>
    <property type="match status" value="1"/>
</dbReference>
<dbReference type="PROSITE" id="PS50097">
    <property type="entry name" value="BTB"/>
    <property type="match status" value="1"/>
</dbReference>
<dbReference type="PANTHER" id="PTHR47022:SF1">
    <property type="entry name" value="BTB AND MATH DOMAIN-CONTAINING PROTEIN 36-RELATED"/>
    <property type="match status" value="1"/>
</dbReference>
<dbReference type="InterPro" id="IPR008974">
    <property type="entry name" value="TRAF-like"/>
</dbReference>
<keyword evidence="3" id="KW-1185">Reference proteome</keyword>
<dbReference type="Gene3D" id="2.60.210.10">
    <property type="entry name" value="Apoptosis, Tumor Necrosis Factor Receptor Associated Protein 2, Chain A"/>
    <property type="match status" value="1"/>
</dbReference>
<dbReference type="SMART" id="SM00061">
    <property type="entry name" value="MATH"/>
    <property type="match status" value="1"/>
</dbReference>
<dbReference type="AlphaFoldDB" id="A0A0N4ZUN7"/>
<dbReference type="SMART" id="SM00225">
    <property type="entry name" value="BTB"/>
    <property type="match status" value="1"/>
</dbReference>
<protein>
    <submittedName>
        <fullName evidence="4">BTB domain-containing protein</fullName>
    </submittedName>
</protein>
<dbReference type="InterPro" id="IPR011333">
    <property type="entry name" value="SKP1/BTB/POZ_sf"/>
</dbReference>
<dbReference type="STRING" id="131310.A0A0N4ZUN7"/>
<dbReference type="SUPFAM" id="SSF54695">
    <property type="entry name" value="POZ domain"/>
    <property type="match status" value="1"/>
</dbReference>
<proteinExistence type="predicted"/>
<dbReference type="PANTHER" id="PTHR47022">
    <property type="entry name" value="BTB AND MATH DOMAIN-CONTAINING PROTEIN 36-RELATED"/>
    <property type="match status" value="1"/>
</dbReference>